<keyword evidence="3 5" id="KW-0067">ATP-binding</keyword>
<sequence length="106" mass="12039">MEMKYVGKISQGRLRKLADRSRNRKCARVLVCTDVMARGVDIPEVHWVVQYDPPSSAAAFVHRCGRTARIGHNGSALVMLLPSEDAYIDFLRRNQKDKLNNQTPDQ</sequence>
<evidence type="ECO:0000256" key="2">
    <source>
        <dbReference type="ARBA" id="ARBA00022801"/>
    </source>
</evidence>
<dbReference type="EMBL" id="CAJPIN010040582">
    <property type="protein sequence ID" value="CAG2065179.1"/>
    <property type="molecule type" value="Genomic_DNA"/>
</dbReference>
<gene>
    <name evidence="7" type="ORF">TPAB3V08_LOCUS12123</name>
</gene>
<evidence type="ECO:0000256" key="4">
    <source>
        <dbReference type="ARBA" id="ARBA00022884"/>
    </source>
</evidence>
<comment type="domain">
    <text evidence="5">The Q motif is unique to and characteristic of the DEAD box family of RNA helicases and controls ATP binding and hydrolysis.</text>
</comment>
<dbReference type="SUPFAM" id="SSF52540">
    <property type="entry name" value="P-loop containing nucleoside triphosphate hydrolases"/>
    <property type="match status" value="1"/>
</dbReference>
<keyword evidence="5" id="KW-0347">Helicase</keyword>
<dbReference type="Pfam" id="PF00271">
    <property type="entry name" value="Helicase_C"/>
    <property type="match status" value="1"/>
</dbReference>
<dbReference type="PROSITE" id="PS51194">
    <property type="entry name" value="HELICASE_CTER"/>
    <property type="match status" value="1"/>
</dbReference>
<proteinExistence type="inferred from homology"/>
<protein>
    <recommendedName>
        <fullName evidence="5">ATP-dependent RNA helicase</fullName>
        <ecNumber evidence="5">3.6.4.13</ecNumber>
    </recommendedName>
</protein>
<comment type="caution">
    <text evidence="7">The sequence shown here is derived from an EMBL/GenBank/DDBJ whole genome shotgun (WGS) entry which is preliminary data.</text>
</comment>
<comment type="similarity">
    <text evidence="5">Belongs to the DEAD box helicase family.</text>
</comment>
<evidence type="ECO:0000259" key="6">
    <source>
        <dbReference type="PROSITE" id="PS51194"/>
    </source>
</evidence>
<accession>A0ABN7PGD8</accession>
<evidence type="ECO:0000256" key="3">
    <source>
        <dbReference type="ARBA" id="ARBA00022840"/>
    </source>
</evidence>
<evidence type="ECO:0000313" key="8">
    <source>
        <dbReference type="Proteomes" id="UP001153148"/>
    </source>
</evidence>
<evidence type="ECO:0000313" key="7">
    <source>
        <dbReference type="EMBL" id="CAG2065179.1"/>
    </source>
</evidence>
<dbReference type="Gene3D" id="3.40.50.300">
    <property type="entry name" value="P-loop containing nucleotide triphosphate hydrolases"/>
    <property type="match status" value="1"/>
</dbReference>
<keyword evidence="2 5" id="KW-0378">Hydrolase</keyword>
<dbReference type="SMART" id="SM00490">
    <property type="entry name" value="HELICc"/>
    <property type="match status" value="1"/>
</dbReference>
<dbReference type="InterPro" id="IPR001650">
    <property type="entry name" value="Helicase_C-like"/>
</dbReference>
<comment type="function">
    <text evidence="5">RNA helicase.</text>
</comment>
<evidence type="ECO:0000256" key="5">
    <source>
        <dbReference type="RuleBase" id="RU365068"/>
    </source>
</evidence>
<feature type="domain" description="Helicase C-terminal" evidence="6">
    <location>
        <begin position="1"/>
        <end position="106"/>
    </location>
</feature>
<keyword evidence="1 5" id="KW-0547">Nucleotide-binding</keyword>
<dbReference type="InterPro" id="IPR027417">
    <property type="entry name" value="P-loop_NTPase"/>
</dbReference>
<keyword evidence="8" id="KW-1185">Reference proteome</keyword>
<dbReference type="Proteomes" id="UP001153148">
    <property type="component" value="Unassembled WGS sequence"/>
</dbReference>
<name>A0ABN7PGD8_TIMPD</name>
<organism evidence="7 8">
    <name type="scientific">Timema podura</name>
    <name type="common">Walking stick</name>
    <dbReference type="NCBI Taxonomy" id="61482"/>
    <lineage>
        <taxon>Eukaryota</taxon>
        <taxon>Metazoa</taxon>
        <taxon>Ecdysozoa</taxon>
        <taxon>Arthropoda</taxon>
        <taxon>Hexapoda</taxon>
        <taxon>Insecta</taxon>
        <taxon>Pterygota</taxon>
        <taxon>Neoptera</taxon>
        <taxon>Polyneoptera</taxon>
        <taxon>Phasmatodea</taxon>
        <taxon>Timematodea</taxon>
        <taxon>Timematoidea</taxon>
        <taxon>Timematidae</taxon>
        <taxon>Timema</taxon>
    </lineage>
</organism>
<reference evidence="7" key="1">
    <citation type="submission" date="2021-03" db="EMBL/GenBank/DDBJ databases">
        <authorList>
            <person name="Tran Van P."/>
        </authorList>
    </citation>
    <scope>NUCLEOTIDE SEQUENCE</scope>
</reference>
<dbReference type="PANTHER" id="PTHR24031">
    <property type="entry name" value="RNA HELICASE"/>
    <property type="match status" value="1"/>
</dbReference>
<evidence type="ECO:0000256" key="1">
    <source>
        <dbReference type="ARBA" id="ARBA00022741"/>
    </source>
</evidence>
<comment type="catalytic activity">
    <reaction evidence="5">
        <text>ATP + H2O = ADP + phosphate + H(+)</text>
        <dbReference type="Rhea" id="RHEA:13065"/>
        <dbReference type="ChEBI" id="CHEBI:15377"/>
        <dbReference type="ChEBI" id="CHEBI:15378"/>
        <dbReference type="ChEBI" id="CHEBI:30616"/>
        <dbReference type="ChEBI" id="CHEBI:43474"/>
        <dbReference type="ChEBI" id="CHEBI:456216"/>
        <dbReference type="EC" id="3.6.4.13"/>
    </reaction>
</comment>
<dbReference type="CDD" id="cd18787">
    <property type="entry name" value="SF2_C_DEAD"/>
    <property type="match status" value="1"/>
</dbReference>
<keyword evidence="4 5" id="KW-0694">RNA-binding</keyword>
<dbReference type="EC" id="3.6.4.13" evidence="5"/>